<protein>
    <submittedName>
        <fullName evidence="2">Uncharacterized protein</fullName>
    </submittedName>
</protein>
<dbReference type="Proteomes" id="UP000594263">
    <property type="component" value="Unplaced"/>
</dbReference>
<organism evidence="2 3">
    <name type="scientific">Kalanchoe fedtschenkoi</name>
    <name type="common">Lavender scallops</name>
    <name type="synonym">South American air plant</name>
    <dbReference type="NCBI Taxonomy" id="63787"/>
    <lineage>
        <taxon>Eukaryota</taxon>
        <taxon>Viridiplantae</taxon>
        <taxon>Streptophyta</taxon>
        <taxon>Embryophyta</taxon>
        <taxon>Tracheophyta</taxon>
        <taxon>Spermatophyta</taxon>
        <taxon>Magnoliopsida</taxon>
        <taxon>eudicotyledons</taxon>
        <taxon>Gunneridae</taxon>
        <taxon>Pentapetalae</taxon>
        <taxon>Saxifragales</taxon>
        <taxon>Crassulaceae</taxon>
        <taxon>Kalanchoe</taxon>
    </lineage>
</organism>
<sequence length="191" mass="21906">MAAIVSPQFVSPQPVDLAIVRKFLALTEGSFGVTDAQGNPLFRVKDRLLHIHDYRVILDVNENPVMTLRKKLMTMHSRWQVFRGDSTEDKDLLFTVKETSMVQLKAKLDVFLAHNKDEKVCDYKVRGSFFERSCMVYAGETSNIVAQMHKKMTAESILLDKTRFNVTVYPNIDYAFITAIMVILDEINRDV</sequence>
<dbReference type="Gene3D" id="2.40.160.200">
    <property type="entry name" value="LURP1-related"/>
    <property type="match status" value="1"/>
</dbReference>
<dbReference type="PANTHER" id="PTHR31087:SF160">
    <property type="entry name" value="PROTEIN LURP-ONE-RELATED 1-RELATED"/>
    <property type="match status" value="1"/>
</dbReference>
<dbReference type="AlphaFoldDB" id="A0A7N0UDI2"/>
<dbReference type="EnsemblPlants" id="Kaladp0061s0068.1.v1.1">
    <property type="protein sequence ID" value="Kaladp0061s0068.1.v1.1"/>
    <property type="gene ID" value="Kaladp0061s0068.v1.1"/>
</dbReference>
<dbReference type="InterPro" id="IPR025659">
    <property type="entry name" value="Tubby-like_C"/>
</dbReference>
<dbReference type="PANTHER" id="PTHR31087">
    <property type="match status" value="1"/>
</dbReference>
<dbReference type="OMA" id="AKMHREH"/>
<evidence type="ECO:0000313" key="3">
    <source>
        <dbReference type="Proteomes" id="UP000594263"/>
    </source>
</evidence>
<accession>A0A7N0UDI2</accession>
<reference evidence="2" key="1">
    <citation type="submission" date="2021-01" db="UniProtKB">
        <authorList>
            <consortium name="EnsemblPlants"/>
        </authorList>
    </citation>
    <scope>IDENTIFICATION</scope>
</reference>
<proteinExistence type="inferred from homology"/>
<keyword evidence="3" id="KW-1185">Reference proteome</keyword>
<dbReference type="Pfam" id="PF04525">
    <property type="entry name" value="LOR"/>
    <property type="match status" value="1"/>
</dbReference>
<dbReference type="InterPro" id="IPR007612">
    <property type="entry name" value="LOR"/>
</dbReference>
<dbReference type="InterPro" id="IPR038595">
    <property type="entry name" value="LOR_sf"/>
</dbReference>
<evidence type="ECO:0000256" key="1">
    <source>
        <dbReference type="ARBA" id="ARBA00005437"/>
    </source>
</evidence>
<evidence type="ECO:0000313" key="2">
    <source>
        <dbReference type="EnsemblPlants" id="Kaladp0061s0068.1.v1.1"/>
    </source>
</evidence>
<comment type="similarity">
    <text evidence="1">Belongs to the LOR family.</text>
</comment>
<dbReference type="SUPFAM" id="SSF54518">
    <property type="entry name" value="Tubby C-terminal domain-like"/>
    <property type="match status" value="1"/>
</dbReference>
<name>A0A7N0UDI2_KALFE</name>
<dbReference type="Gramene" id="Kaladp0061s0068.1.v1.1">
    <property type="protein sequence ID" value="Kaladp0061s0068.1.v1.1"/>
    <property type="gene ID" value="Kaladp0061s0068.v1.1"/>
</dbReference>